<proteinExistence type="predicted"/>
<evidence type="ECO:0000256" key="13">
    <source>
        <dbReference type="SAM" id="Phobius"/>
    </source>
</evidence>
<dbReference type="PROSITE" id="PS50109">
    <property type="entry name" value="HIS_KIN"/>
    <property type="match status" value="1"/>
</dbReference>
<dbReference type="Proteomes" id="UP001230978">
    <property type="component" value="Chromosome"/>
</dbReference>
<keyword evidence="11 13" id="KW-1133">Transmembrane helix</keyword>
<dbReference type="SUPFAM" id="SSF47384">
    <property type="entry name" value="Homodimeric domain of signal transducing histidine kinase"/>
    <property type="match status" value="1"/>
</dbReference>
<comment type="subcellular location">
    <subcellularLocation>
        <location evidence="2">Cell membrane</location>
        <topology evidence="2">Multi-pass membrane protein</topology>
    </subcellularLocation>
</comment>
<evidence type="ECO:0000256" key="3">
    <source>
        <dbReference type="ARBA" id="ARBA00012438"/>
    </source>
</evidence>
<evidence type="ECO:0000259" key="14">
    <source>
        <dbReference type="PROSITE" id="PS50109"/>
    </source>
</evidence>
<dbReference type="SUPFAM" id="SSF55874">
    <property type="entry name" value="ATPase domain of HSP90 chaperone/DNA topoisomerase II/histidine kinase"/>
    <property type="match status" value="1"/>
</dbReference>
<dbReference type="GO" id="GO:0005524">
    <property type="term" value="F:ATP binding"/>
    <property type="evidence" value="ECO:0007669"/>
    <property type="project" value="UniProtKB-KW"/>
</dbReference>
<dbReference type="PANTHER" id="PTHR43065:SF10">
    <property type="entry name" value="PEROXIDE STRESS-ACTIVATED HISTIDINE KINASE MAK3"/>
    <property type="match status" value="1"/>
</dbReference>
<sequence length="459" mass="50134">MSLLIGATSLRDSPHHLRMLTIFFVISFVAIFSTAVILSTALSRYIIDQMMMRDAIVSTEFLNSIVHVEQAAPYFLGITDAPTPPDVKEFVSHVSRLPDVFRANVYGFDGHILWSSDPQMVGKKFDDNEELAEAMEGRLEPELSVISRGDKDEHVGFPDGVDRFIEYYIPIRREITGEVVGAVEVYKAPESLLASMTEIRKLAWLGALAAGCALFGGLAVVVAYASRVLQRQEARIVETERLAVVGEMASAVAHGLRNPLAAIRSCAELTMEDDIPDHSRDAIRDITNQVDRLESWIRAFLIRSRNDPGSLSDQAQIDQVIQRCLENFEAQMRKRGIVAVMSGGRGHPIALAQPSELEQVLNSIISNSIEAMQKGGKLGIGWSTRPDGKVAIIITDTGPGIPPDMVGRLFKPFETGKAAGLGVGLALGRRIVERMGGSLDLKNRPSEGVEVTLILPGHA</sequence>
<feature type="transmembrane region" description="Helical" evidence="13">
    <location>
        <begin position="202"/>
        <end position="225"/>
    </location>
</feature>
<dbReference type="EMBL" id="CP124535">
    <property type="protein sequence ID" value="WGV16600.1"/>
    <property type="molecule type" value="Genomic_DNA"/>
</dbReference>
<evidence type="ECO:0000256" key="7">
    <source>
        <dbReference type="ARBA" id="ARBA00022692"/>
    </source>
</evidence>
<evidence type="ECO:0000256" key="2">
    <source>
        <dbReference type="ARBA" id="ARBA00004651"/>
    </source>
</evidence>
<evidence type="ECO:0000313" key="15">
    <source>
        <dbReference type="EMBL" id="WGV16600.1"/>
    </source>
</evidence>
<dbReference type="Pfam" id="PF00512">
    <property type="entry name" value="HisKA"/>
    <property type="match status" value="1"/>
</dbReference>
<dbReference type="SMART" id="SM00387">
    <property type="entry name" value="HATPase_c"/>
    <property type="match status" value="1"/>
</dbReference>
<keyword evidence="13" id="KW-0472">Membrane</keyword>
<dbReference type="Gene3D" id="1.10.287.130">
    <property type="match status" value="1"/>
</dbReference>
<dbReference type="InterPro" id="IPR036890">
    <property type="entry name" value="HATPase_C_sf"/>
</dbReference>
<feature type="transmembrane region" description="Helical" evidence="13">
    <location>
        <begin position="20"/>
        <end position="43"/>
    </location>
</feature>
<dbReference type="InterPro" id="IPR003661">
    <property type="entry name" value="HisK_dim/P_dom"/>
</dbReference>
<keyword evidence="10 15" id="KW-0067">ATP-binding</keyword>
<evidence type="ECO:0000256" key="1">
    <source>
        <dbReference type="ARBA" id="ARBA00000085"/>
    </source>
</evidence>
<dbReference type="CDD" id="cd00082">
    <property type="entry name" value="HisKA"/>
    <property type="match status" value="1"/>
</dbReference>
<keyword evidence="12" id="KW-0902">Two-component regulatory system</keyword>
<evidence type="ECO:0000256" key="5">
    <source>
        <dbReference type="ARBA" id="ARBA00022553"/>
    </source>
</evidence>
<evidence type="ECO:0000256" key="4">
    <source>
        <dbReference type="ARBA" id="ARBA00022475"/>
    </source>
</evidence>
<dbReference type="InterPro" id="IPR036097">
    <property type="entry name" value="HisK_dim/P_sf"/>
</dbReference>
<evidence type="ECO:0000256" key="10">
    <source>
        <dbReference type="ARBA" id="ARBA00022840"/>
    </source>
</evidence>
<keyword evidence="4" id="KW-1003">Cell membrane</keyword>
<keyword evidence="7 13" id="KW-0812">Transmembrane</keyword>
<keyword evidence="16" id="KW-1185">Reference proteome</keyword>
<dbReference type="Gene3D" id="3.30.565.10">
    <property type="entry name" value="Histidine kinase-like ATPase, C-terminal domain"/>
    <property type="match status" value="1"/>
</dbReference>
<organism evidence="15 16">
    <name type="scientific">Fuscovulum ytuae</name>
    <dbReference type="NCBI Taxonomy" id="3042299"/>
    <lineage>
        <taxon>Bacteria</taxon>
        <taxon>Pseudomonadati</taxon>
        <taxon>Pseudomonadota</taxon>
        <taxon>Alphaproteobacteria</taxon>
        <taxon>Rhodobacterales</taxon>
        <taxon>Paracoccaceae</taxon>
        <taxon>Fuscovulum</taxon>
    </lineage>
</organism>
<dbReference type="InterPro" id="IPR029151">
    <property type="entry name" value="Sensor-like_sf"/>
</dbReference>
<dbReference type="SUPFAM" id="SSF103190">
    <property type="entry name" value="Sensory domain-like"/>
    <property type="match status" value="1"/>
</dbReference>
<accession>A0ABY8Q8J8</accession>
<keyword evidence="9" id="KW-0418">Kinase</keyword>
<evidence type="ECO:0000256" key="12">
    <source>
        <dbReference type="ARBA" id="ARBA00023012"/>
    </source>
</evidence>
<dbReference type="RefSeq" id="WP_281467114.1">
    <property type="nucleotide sequence ID" value="NZ_CP124535.1"/>
</dbReference>
<dbReference type="InterPro" id="IPR003594">
    <property type="entry name" value="HATPase_dom"/>
</dbReference>
<reference evidence="15 16" key="1">
    <citation type="submission" date="2023-04" db="EMBL/GenBank/DDBJ databases">
        <title>YMD61, complete Genome.</title>
        <authorList>
            <person name="Zhang J."/>
        </authorList>
    </citation>
    <scope>NUCLEOTIDE SEQUENCE [LARGE SCALE GENOMIC DNA]</scope>
    <source>
        <strain evidence="15 16">YMD61</strain>
    </source>
</reference>
<evidence type="ECO:0000256" key="11">
    <source>
        <dbReference type="ARBA" id="ARBA00022989"/>
    </source>
</evidence>
<dbReference type="EC" id="2.7.13.3" evidence="3"/>
<gene>
    <name evidence="15" type="ORF">QF092_01945</name>
</gene>
<keyword evidence="5" id="KW-0597">Phosphoprotein</keyword>
<evidence type="ECO:0000313" key="16">
    <source>
        <dbReference type="Proteomes" id="UP001230978"/>
    </source>
</evidence>
<evidence type="ECO:0000256" key="9">
    <source>
        <dbReference type="ARBA" id="ARBA00022777"/>
    </source>
</evidence>
<dbReference type="Pfam" id="PF02518">
    <property type="entry name" value="HATPase_c"/>
    <property type="match status" value="1"/>
</dbReference>
<dbReference type="PANTHER" id="PTHR43065">
    <property type="entry name" value="SENSOR HISTIDINE KINASE"/>
    <property type="match status" value="1"/>
</dbReference>
<dbReference type="InterPro" id="IPR004358">
    <property type="entry name" value="Sig_transdc_His_kin-like_C"/>
</dbReference>
<dbReference type="SMART" id="SM00388">
    <property type="entry name" value="HisKA"/>
    <property type="match status" value="1"/>
</dbReference>
<keyword evidence="8" id="KW-0547">Nucleotide-binding</keyword>
<evidence type="ECO:0000256" key="8">
    <source>
        <dbReference type="ARBA" id="ARBA00022741"/>
    </source>
</evidence>
<protein>
    <recommendedName>
        <fullName evidence="3">histidine kinase</fullName>
        <ecNumber evidence="3">2.7.13.3</ecNumber>
    </recommendedName>
</protein>
<evidence type="ECO:0000256" key="6">
    <source>
        <dbReference type="ARBA" id="ARBA00022679"/>
    </source>
</evidence>
<keyword evidence="6" id="KW-0808">Transferase</keyword>
<comment type="catalytic activity">
    <reaction evidence="1">
        <text>ATP + protein L-histidine = ADP + protein N-phospho-L-histidine.</text>
        <dbReference type="EC" id="2.7.13.3"/>
    </reaction>
</comment>
<name>A0ABY8Q8J8_9RHOB</name>
<feature type="domain" description="Histidine kinase" evidence="14">
    <location>
        <begin position="251"/>
        <end position="459"/>
    </location>
</feature>
<dbReference type="InterPro" id="IPR005467">
    <property type="entry name" value="His_kinase_dom"/>
</dbReference>
<dbReference type="PRINTS" id="PR00344">
    <property type="entry name" value="BCTRLSENSOR"/>
</dbReference>